<gene>
    <name evidence="6" type="ORF">O6R05_06350</name>
</gene>
<dbReference type="EMBL" id="CP115667">
    <property type="protein sequence ID" value="WBW49615.1"/>
    <property type="molecule type" value="Genomic_DNA"/>
</dbReference>
<dbReference type="RefSeq" id="WP_271191147.1">
    <property type="nucleotide sequence ID" value="NZ_CP115667.1"/>
</dbReference>
<evidence type="ECO:0000256" key="1">
    <source>
        <dbReference type="ARBA" id="ARBA00001947"/>
    </source>
</evidence>
<evidence type="ECO:0000256" key="4">
    <source>
        <dbReference type="ARBA" id="ARBA00022833"/>
    </source>
</evidence>
<keyword evidence="7" id="KW-1185">Reference proteome</keyword>
<evidence type="ECO:0000313" key="7">
    <source>
        <dbReference type="Proteomes" id="UP001210339"/>
    </source>
</evidence>
<protein>
    <submittedName>
        <fullName evidence="6">Amidohydrolase family protein</fullName>
    </submittedName>
</protein>
<proteinExistence type="predicted"/>
<dbReference type="PANTHER" id="PTHR11271">
    <property type="entry name" value="GUANINE DEAMINASE"/>
    <property type="match status" value="1"/>
</dbReference>
<dbReference type="InterPro" id="IPR006680">
    <property type="entry name" value="Amidohydro-rel"/>
</dbReference>
<name>A0ABY7QUB4_9FIRM</name>
<dbReference type="PANTHER" id="PTHR11271:SF6">
    <property type="entry name" value="GUANINE DEAMINASE"/>
    <property type="match status" value="1"/>
</dbReference>
<dbReference type="SUPFAM" id="SSF51338">
    <property type="entry name" value="Composite domain of metallo-dependent hydrolases"/>
    <property type="match status" value="2"/>
</dbReference>
<keyword evidence="3" id="KW-0378">Hydrolase</keyword>
<dbReference type="InterPro" id="IPR011059">
    <property type="entry name" value="Metal-dep_hydrolase_composite"/>
</dbReference>
<evidence type="ECO:0000313" key="6">
    <source>
        <dbReference type="EMBL" id="WBW49615.1"/>
    </source>
</evidence>
<dbReference type="InterPro" id="IPR032466">
    <property type="entry name" value="Metal_Hydrolase"/>
</dbReference>
<comment type="cofactor">
    <cofactor evidence="1">
        <name>Zn(2+)</name>
        <dbReference type="ChEBI" id="CHEBI:29105"/>
    </cofactor>
</comment>
<keyword evidence="4" id="KW-0862">Zinc</keyword>
<feature type="domain" description="Amidohydrolase-related" evidence="5">
    <location>
        <begin position="58"/>
        <end position="421"/>
    </location>
</feature>
<accession>A0ABY7QUB4</accession>
<evidence type="ECO:0000259" key="5">
    <source>
        <dbReference type="Pfam" id="PF01979"/>
    </source>
</evidence>
<dbReference type="Gene3D" id="3.20.20.140">
    <property type="entry name" value="Metal-dependent hydrolases"/>
    <property type="match status" value="1"/>
</dbReference>
<evidence type="ECO:0000256" key="3">
    <source>
        <dbReference type="ARBA" id="ARBA00022801"/>
    </source>
</evidence>
<dbReference type="Proteomes" id="UP001210339">
    <property type="component" value="Chromosome"/>
</dbReference>
<dbReference type="InterPro" id="IPR051607">
    <property type="entry name" value="Metallo-dep_hydrolases"/>
</dbReference>
<evidence type="ECO:0000256" key="2">
    <source>
        <dbReference type="ARBA" id="ARBA00022723"/>
    </source>
</evidence>
<dbReference type="SUPFAM" id="SSF51556">
    <property type="entry name" value="Metallo-dependent hydrolases"/>
    <property type="match status" value="1"/>
</dbReference>
<organism evidence="6 7">
    <name type="scientific">Peptoniphilus equinus</name>
    <dbReference type="NCBI Taxonomy" id="3016343"/>
    <lineage>
        <taxon>Bacteria</taxon>
        <taxon>Bacillati</taxon>
        <taxon>Bacillota</taxon>
        <taxon>Tissierellia</taxon>
        <taxon>Tissierellales</taxon>
        <taxon>Peptoniphilaceae</taxon>
        <taxon>Peptoniphilus</taxon>
    </lineage>
</organism>
<sequence length="423" mass="47216">MKNSFIIKGDICYSEGPNHLVTHTDGYVVCVDGISKGIYTDVPHAYQDLEVMDCTGQVIMPGLVDLHVHAPQYHFRGLGMDLELLDWLNTYTFPHEARYSDEAYARADYTHFVEELAKSATTRAVIFATLHVPGTIILMDYLEQTGLITYVGKVNMDRNGIPELEEQDAETSAKATVDWLEAIAGKYENTLPIITPRFIPSCTDELMDKLSKIRRDYDLPVQSHLSENPSEVAWVKDLVPSSRCYGDAYAMFDLFGNDAKTVMAHCVWSDAEEQALIKDRGVFIAHCPDSNTNLASGIAPLRQFLSDGQKIGLGSDVAGGSCLNMFQHMVEAIQSSKLRWRLVDDTLSPIGVEEAIYLATLGGGEFFGQVGSFKDGYEFDAIVIDDEEFRTDDLSLHQRVERIVYCADASHLTHKFVKGKQLF</sequence>
<dbReference type="Gene3D" id="2.30.40.10">
    <property type="entry name" value="Urease, subunit C, domain 1"/>
    <property type="match status" value="1"/>
</dbReference>
<reference evidence="6 7" key="1">
    <citation type="submission" date="2023-01" db="EMBL/GenBank/DDBJ databases">
        <authorList>
            <person name="Lee S.H."/>
            <person name="Jung H.S."/>
            <person name="Yun J.U."/>
        </authorList>
    </citation>
    <scope>NUCLEOTIDE SEQUENCE [LARGE SCALE GENOMIC DNA]</scope>
    <source>
        <strain evidence="6 7">CBA3646</strain>
    </source>
</reference>
<dbReference type="Pfam" id="PF01979">
    <property type="entry name" value="Amidohydro_1"/>
    <property type="match status" value="1"/>
</dbReference>
<keyword evidence="2" id="KW-0479">Metal-binding</keyword>